<gene>
    <name evidence="1" type="ORF">TPHV1_10137</name>
</gene>
<accession>A0A0B7GPI5</accession>
<evidence type="ECO:0000313" key="2">
    <source>
        <dbReference type="Proteomes" id="UP000042527"/>
    </source>
</evidence>
<organism evidence="1 2">
    <name type="scientific">Treponema phagedenis</name>
    <dbReference type="NCBI Taxonomy" id="162"/>
    <lineage>
        <taxon>Bacteria</taxon>
        <taxon>Pseudomonadati</taxon>
        <taxon>Spirochaetota</taxon>
        <taxon>Spirochaetia</taxon>
        <taxon>Spirochaetales</taxon>
        <taxon>Treponemataceae</taxon>
        <taxon>Treponema</taxon>
    </lineage>
</organism>
<dbReference type="Proteomes" id="UP000042527">
    <property type="component" value="Unassembled WGS sequence"/>
</dbReference>
<keyword evidence="2" id="KW-1185">Reference proteome</keyword>
<reference evidence="2" key="1">
    <citation type="submission" date="2015-01" db="EMBL/GenBank/DDBJ databases">
        <authorList>
            <person name="Manzoor Shahid"/>
            <person name="Zubair Saima"/>
        </authorList>
    </citation>
    <scope>NUCLEOTIDE SEQUENCE [LARGE SCALE GENOMIC DNA]</scope>
    <source>
        <strain evidence="2">V1</strain>
    </source>
</reference>
<dbReference type="AlphaFoldDB" id="A0A0B7GPI5"/>
<proteinExistence type="predicted"/>
<evidence type="ECO:0000313" key="1">
    <source>
        <dbReference type="EMBL" id="CEM60469.1"/>
    </source>
</evidence>
<protein>
    <submittedName>
        <fullName evidence="1">Uncharacterized protein</fullName>
    </submittedName>
</protein>
<name>A0A0B7GPI5_TREPH</name>
<sequence length="135" mass="15876">MFSPKVSCECPVILYTMNDYQLTLMQKLCESIKTGDELIHVQSNMFVCFSKKYEELQPPDIIEDLINGGALKPEQKDGKYITYHQTMDLFIAWIFENNYGDIPPAFISENIRTERKADYSLETIKRLMREYRDTQ</sequence>
<dbReference type="EMBL" id="CDNC01000001">
    <property type="protein sequence ID" value="CEM60469.1"/>
    <property type="molecule type" value="Genomic_DNA"/>
</dbReference>